<dbReference type="OrthoDB" id="10248581at2759"/>
<dbReference type="EMBL" id="KZ819287">
    <property type="protein sequence ID" value="PWN99798.1"/>
    <property type="molecule type" value="Genomic_DNA"/>
</dbReference>
<gene>
    <name evidence="2" type="ORF">FA09DRAFT_328583</name>
</gene>
<name>A0A316ZFJ6_9BASI</name>
<dbReference type="GeneID" id="37269373"/>
<evidence type="ECO:0000313" key="3">
    <source>
        <dbReference type="Proteomes" id="UP000245946"/>
    </source>
</evidence>
<sequence length="70" mass="7514">MRCWPTLRAETCPRRAPSTAISSQALKSDTSAPTDNEGPASSEAQLEALADAQHKAALPRTGRRHGRRCA</sequence>
<dbReference type="AlphaFoldDB" id="A0A316ZFJ6"/>
<reference evidence="2 3" key="1">
    <citation type="journal article" date="2018" name="Mol. Biol. Evol.">
        <title>Broad Genomic Sampling Reveals a Smut Pathogenic Ancestry of the Fungal Clade Ustilaginomycotina.</title>
        <authorList>
            <person name="Kijpornyongpan T."/>
            <person name="Mondo S.J."/>
            <person name="Barry K."/>
            <person name="Sandor L."/>
            <person name="Lee J."/>
            <person name="Lipzen A."/>
            <person name="Pangilinan J."/>
            <person name="LaButti K."/>
            <person name="Hainaut M."/>
            <person name="Henrissat B."/>
            <person name="Grigoriev I.V."/>
            <person name="Spatafora J.W."/>
            <person name="Aime M.C."/>
        </authorList>
    </citation>
    <scope>NUCLEOTIDE SEQUENCE [LARGE SCALE GENOMIC DNA]</scope>
    <source>
        <strain evidence="2 3">MCA 4186</strain>
    </source>
</reference>
<organism evidence="2 3">
    <name type="scientific">Tilletiopsis washingtonensis</name>
    <dbReference type="NCBI Taxonomy" id="58919"/>
    <lineage>
        <taxon>Eukaryota</taxon>
        <taxon>Fungi</taxon>
        <taxon>Dikarya</taxon>
        <taxon>Basidiomycota</taxon>
        <taxon>Ustilaginomycotina</taxon>
        <taxon>Exobasidiomycetes</taxon>
        <taxon>Entylomatales</taxon>
        <taxon>Entylomatales incertae sedis</taxon>
        <taxon>Tilletiopsis</taxon>
    </lineage>
</organism>
<proteinExistence type="predicted"/>
<keyword evidence="3" id="KW-1185">Reference proteome</keyword>
<evidence type="ECO:0000313" key="2">
    <source>
        <dbReference type="EMBL" id="PWN99798.1"/>
    </source>
</evidence>
<dbReference type="RefSeq" id="XP_025600077.1">
    <property type="nucleotide sequence ID" value="XM_025741829.1"/>
</dbReference>
<protein>
    <submittedName>
        <fullName evidence="2">Uncharacterized protein</fullName>
    </submittedName>
</protein>
<accession>A0A316ZFJ6</accession>
<feature type="compositionally biased region" description="Polar residues" evidence="1">
    <location>
        <begin position="19"/>
        <end position="34"/>
    </location>
</feature>
<feature type="region of interest" description="Disordered" evidence="1">
    <location>
        <begin position="1"/>
        <end position="42"/>
    </location>
</feature>
<evidence type="ECO:0000256" key="1">
    <source>
        <dbReference type="SAM" id="MobiDB-lite"/>
    </source>
</evidence>
<dbReference type="Proteomes" id="UP000245946">
    <property type="component" value="Unassembled WGS sequence"/>
</dbReference>